<feature type="compositionally biased region" description="Acidic residues" evidence="1">
    <location>
        <begin position="329"/>
        <end position="345"/>
    </location>
</feature>
<evidence type="ECO:0000313" key="4">
    <source>
        <dbReference type="Proteomes" id="UP001176517"/>
    </source>
</evidence>
<proteinExistence type="predicted"/>
<dbReference type="InterPro" id="IPR036047">
    <property type="entry name" value="F-box-like_dom_sf"/>
</dbReference>
<dbReference type="Gene3D" id="3.80.10.10">
    <property type="entry name" value="Ribonuclease Inhibitor"/>
    <property type="match status" value="1"/>
</dbReference>
<dbReference type="Gene3D" id="1.20.1280.50">
    <property type="match status" value="1"/>
</dbReference>
<gene>
    <name evidence="3" type="ORF">OC846_001328</name>
</gene>
<sequence length="594" mass="66696">MHTDSRSLMDRPFLGLPVELLQYLFEFVRHQDLPACCQVSKLFHTLAAPVLYRRLWLRDQIRLKKVFTVLGTRPHLAALLRVVEIRVFPFGLAAEALEALEISIIRTFQAAVNLEELIWTRTGSFLPRTGFQRSRNDRVLRTIFDRIKRLRLLELTGDSRSWSPDLLIAKMPANIERLSLVMPDRTVSDRLPMIAERIGSELHSLSILSNNATFIRDAYLEASVPFLENLTRLSLVGCKNITGTVVAAVLKRCESKMTELSLEGLNLMPEEVDLLCKLTPKLRTLAITHPSRSIPAAPFYESLSRWIEQSHQLTRFTLYRMSGDVAAPDEEQLQQDDNDEQETEQTEQTPPPAPIVPTTAVQEPAMEVQSQENETSAPPANEARASDSQAPEGGEALLPFSSLHINSLHLQRYRPTASEPGSRINPFAGMTLGQPSDPLLSSLLIKKLVQSRGDQLVQLRIHRLAMSLDQLGLICDGCPRLEDLVVHLFEPDIDLIRSHLSRLGHLRSVHILASLRCGLETTERDLLTIAQSCAGTLRQIGFRNRVWEVVANVGLEAKSEATTAPPDVSKRSVSLRRWDASQGNWPEAFLVVRV</sequence>
<evidence type="ECO:0000313" key="3">
    <source>
        <dbReference type="EMBL" id="KAK0556233.1"/>
    </source>
</evidence>
<dbReference type="Proteomes" id="UP001176517">
    <property type="component" value="Unassembled WGS sequence"/>
</dbReference>
<feature type="domain" description="F-box" evidence="2">
    <location>
        <begin position="10"/>
        <end position="55"/>
    </location>
</feature>
<name>A0AAN6GSX6_9BASI</name>
<accession>A0AAN6GSX6</accession>
<organism evidence="3 4">
    <name type="scientific">Tilletia horrida</name>
    <dbReference type="NCBI Taxonomy" id="155126"/>
    <lineage>
        <taxon>Eukaryota</taxon>
        <taxon>Fungi</taxon>
        <taxon>Dikarya</taxon>
        <taxon>Basidiomycota</taxon>
        <taxon>Ustilaginomycotina</taxon>
        <taxon>Exobasidiomycetes</taxon>
        <taxon>Tilletiales</taxon>
        <taxon>Tilletiaceae</taxon>
        <taxon>Tilletia</taxon>
    </lineage>
</organism>
<evidence type="ECO:0000259" key="2">
    <source>
        <dbReference type="PROSITE" id="PS50181"/>
    </source>
</evidence>
<dbReference type="SUPFAM" id="SSF81383">
    <property type="entry name" value="F-box domain"/>
    <property type="match status" value="1"/>
</dbReference>
<feature type="region of interest" description="Disordered" evidence="1">
    <location>
        <begin position="329"/>
        <end position="395"/>
    </location>
</feature>
<dbReference type="AlphaFoldDB" id="A0AAN6GSX6"/>
<dbReference type="Pfam" id="PF12937">
    <property type="entry name" value="F-box-like"/>
    <property type="match status" value="1"/>
</dbReference>
<dbReference type="PROSITE" id="PS50181">
    <property type="entry name" value="FBOX"/>
    <property type="match status" value="1"/>
</dbReference>
<comment type="caution">
    <text evidence="3">The sequence shown here is derived from an EMBL/GenBank/DDBJ whole genome shotgun (WGS) entry which is preliminary data.</text>
</comment>
<evidence type="ECO:0000256" key="1">
    <source>
        <dbReference type="SAM" id="MobiDB-lite"/>
    </source>
</evidence>
<dbReference type="SUPFAM" id="SSF52047">
    <property type="entry name" value="RNI-like"/>
    <property type="match status" value="1"/>
</dbReference>
<feature type="compositionally biased region" description="Polar residues" evidence="1">
    <location>
        <begin position="368"/>
        <end position="378"/>
    </location>
</feature>
<reference evidence="3" key="1">
    <citation type="journal article" date="2023" name="PhytoFront">
        <title>Draft Genome Resources of Seven Strains of Tilletia horrida, Causal Agent of Kernel Smut of Rice.</title>
        <authorList>
            <person name="Khanal S."/>
            <person name="Antony Babu S."/>
            <person name="Zhou X.G."/>
        </authorList>
    </citation>
    <scope>NUCLEOTIDE SEQUENCE</scope>
    <source>
        <strain evidence="3">TX6</strain>
    </source>
</reference>
<protein>
    <recommendedName>
        <fullName evidence="2">F-box domain-containing protein</fullName>
    </recommendedName>
</protein>
<dbReference type="InterPro" id="IPR001810">
    <property type="entry name" value="F-box_dom"/>
</dbReference>
<dbReference type="EMBL" id="JAPDMZ010000018">
    <property type="protein sequence ID" value="KAK0556233.1"/>
    <property type="molecule type" value="Genomic_DNA"/>
</dbReference>
<dbReference type="InterPro" id="IPR032675">
    <property type="entry name" value="LRR_dom_sf"/>
</dbReference>
<keyword evidence="4" id="KW-1185">Reference proteome</keyword>